<dbReference type="RefSeq" id="WP_124801729.1">
    <property type="nucleotide sequence ID" value="NZ_CP034161.1"/>
</dbReference>
<dbReference type="InterPro" id="IPR026444">
    <property type="entry name" value="Secre_tail"/>
</dbReference>
<keyword evidence="5" id="KW-1185">Reference proteome</keyword>
<proteinExistence type="predicted"/>
<protein>
    <submittedName>
        <fullName evidence="4">T9SS C-terminal target domain-containing protein</fullName>
    </submittedName>
</protein>
<evidence type="ECO:0000256" key="2">
    <source>
        <dbReference type="SAM" id="SignalP"/>
    </source>
</evidence>
<dbReference type="OrthoDB" id="1248433at2"/>
<dbReference type="AlphaFoldDB" id="A0A3G8Y2A5"/>
<feature type="domain" description="Secretion system C-terminal sorting" evidence="3">
    <location>
        <begin position="178"/>
        <end position="239"/>
    </location>
</feature>
<evidence type="ECO:0000313" key="5">
    <source>
        <dbReference type="Proteomes" id="UP000281810"/>
    </source>
</evidence>
<organism evidence="4 5">
    <name type="scientific">Epilithonimonas vandammei</name>
    <dbReference type="NCBI Taxonomy" id="2487072"/>
    <lineage>
        <taxon>Bacteria</taxon>
        <taxon>Pseudomonadati</taxon>
        <taxon>Bacteroidota</taxon>
        <taxon>Flavobacteriia</taxon>
        <taxon>Flavobacteriales</taxon>
        <taxon>Weeksellaceae</taxon>
        <taxon>Chryseobacterium group</taxon>
        <taxon>Epilithonimonas</taxon>
    </lineage>
</organism>
<dbReference type="EMBL" id="CP034161">
    <property type="protein sequence ID" value="AZI39499.1"/>
    <property type="molecule type" value="Genomic_DNA"/>
</dbReference>
<accession>A0A3G8Y2A5</accession>
<evidence type="ECO:0000256" key="1">
    <source>
        <dbReference type="ARBA" id="ARBA00022729"/>
    </source>
</evidence>
<feature type="chain" id="PRO_5018063685" evidence="2">
    <location>
        <begin position="19"/>
        <end position="244"/>
    </location>
</feature>
<evidence type="ECO:0000313" key="4">
    <source>
        <dbReference type="EMBL" id="AZI39499.1"/>
    </source>
</evidence>
<evidence type="ECO:0000259" key="3">
    <source>
        <dbReference type="Pfam" id="PF18962"/>
    </source>
</evidence>
<reference evidence="5" key="1">
    <citation type="submission" date="2018-11" db="EMBL/GenBank/DDBJ databases">
        <title>Proposal to divide the Flavobacteriaceae and reorganize its genera based on Amino Acid Identity values calculated from whole genome sequences.</title>
        <authorList>
            <person name="Nicholson A.C."/>
            <person name="Gulvik C.A."/>
            <person name="Whitney A.M."/>
            <person name="Humrighouse B.W."/>
            <person name="Bell M."/>
            <person name="Holmes B."/>
            <person name="Steigerwalt A.B."/>
            <person name="Villarma A."/>
            <person name="Sheth M."/>
            <person name="Batra D."/>
            <person name="Pryor J."/>
            <person name="Bernardet J.-F."/>
            <person name="Hugo C."/>
            <person name="Kampfer P."/>
            <person name="Newman J.D."/>
            <person name="McQuiston J.R."/>
        </authorList>
    </citation>
    <scope>NUCLEOTIDE SEQUENCE [LARGE SCALE GENOMIC DNA]</scope>
    <source>
        <strain evidence="5">F5649</strain>
    </source>
</reference>
<dbReference type="NCBIfam" id="TIGR04183">
    <property type="entry name" value="Por_Secre_tail"/>
    <property type="match status" value="1"/>
</dbReference>
<feature type="signal peptide" evidence="2">
    <location>
        <begin position="1"/>
        <end position="18"/>
    </location>
</feature>
<gene>
    <name evidence="4" type="ORF">EIB74_05800</name>
</gene>
<keyword evidence="1 2" id="KW-0732">Signal</keyword>
<dbReference type="Pfam" id="PF18962">
    <property type="entry name" value="Por_Secre_tail"/>
    <property type="match status" value="1"/>
</dbReference>
<sequence length="244" mass="26635">MKTKLFLFLLLVSTKFFSQQFDWENIQLTPPFDDLIWGTSFSQTVSGVTATATTSSGNIYADNSHGFGGASGKFVFTLEDNTSLTISFSSPVNITSIYIVNLQGNQLGTVTVTPTGGNNSIVTHVETNNGFNYTMNWEGITSFKVENSNGLSKEAIDTIQFTASSLGVNDNVKSVSKIYPNPTKDIINFSEESNAEVYDTSGKKLASFNNVKSADLSKYAKGVYIIIFTDKDGKEISRNKVIKN</sequence>
<name>A0A3G8Y2A5_9FLAO</name>
<dbReference type="Proteomes" id="UP000281810">
    <property type="component" value="Chromosome"/>
</dbReference>